<feature type="signal peptide" evidence="2">
    <location>
        <begin position="1"/>
        <end position="23"/>
    </location>
</feature>
<dbReference type="InterPro" id="IPR018927">
    <property type="entry name" value="Pilus_synth_Q_C"/>
</dbReference>
<keyword evidence="2" id="KW-0732">Signal</keyword>
<sequence length="248" mass="26455">MKTGFLKLLPAIVMSLAPLLANAQMAYNAATFDSDESAPALESASTRLQSAQFLKGDITAPDTAYPRLPGAAARPVSDTAETANEPEPEAAYDPMPEPAPEPMPEPEPAPAPMPEPSPEPSPEPVATASVPSAPPTPSTPSAYETPSSNYGYNNTYGGANARPGLDSQSHWQIRNGERLSDIFARWASSIGWQTTWEPEDLVALADLELDDSFTGAITKVVDALNRNGANVQAQFYAANRMLRIMARK</sequence>
<gene>
    <name evidence="4" type="ORF">SDENCHOL_20526</name>
</gene>
<proteinExistence type="predicted"/>
<reference evidence="4" key="1">
    <citation type="submission" date="2017-03" db="EMBL/GenBank/DDBJ databases">
        <authorList>
            <consortium name="AG Boll"/>
        </authorList>
    </citation>
    <scope>NUCLEOTIDE SEQUENCE [LARGE SCALE GENOMIC DNA]</scope>
    <source>
        <strain evidence="4">Chol</strain>
    </source>
</reference>
<evidence type="ECO:0000256" key="2">
    <source>
        <dbReference type="SAM" id="SignalP"/>
    </source>
</evidence>
<feature type="compositionally biased region" description="Low complexity" evidence="1">
    <location>
        <begin position="139"/>
        <end position="149"/>
    </location>
</feature>
<feature type="region of interest" description="Disordered" evidence="1">
    <location>
        <begin position="60"/>
        <end position="149"/>
    </location>
</feature>
<name>A0A7Z7HRQ5_9PROT</name>
<feature type="chain" id="PRO_5031392513" description="Toxin co-regulated pilus biosynthesis protein Q C-terminal domain-containing protein" evidence="2">
    <location>
        <begin position="24"/>
        <end position="248"/>
    </location>
</feature>
<dbReference type="AlphaFoldDB" id="A0A7Z7HRQ5"/>
<protein>
    <recommendedName>
        <fullName evidence="3">Toxin co-regulated pilus biosynthesis protein Q C-terminal domain-containing protein</fullName>
    </recommendedName>
</protein>
<keyword evidence="5" id="KW-1185">Reference proteome</keyword>
<feature type="compositionally biased region" description="Pro residues" evidence="1">
    <location>
        <begin position="95"/>
        <end position="123"/>
    </location>
</feature>
<evidence type="ECO:0000256" key="1">
    <source>
        <dbReference type="SAM" id="MobiDB-lite"/>
    </source>
</evidence>
<dbReference type="EMBL" id="LT837803">
    <property type="protein sequence ID" value="SMB27997.1"/>
    <property type="molecule type" value="Genomic_DNA"/>
</dbReference>
<organism evidence="4 5">
    <name type="scientific">Sterolibacterium denitrificans</name>
    <dbReference type="NCBI Taxonomy" id="157592"/>
    <lineage>
        <taxon>Bacteria</taxon>
        <taxon>Pseudomonadati</taxon>
        <taxon>Pseudomonadota</taxon>
        <taxon>Betaproteobacteria</taxon>
        <taxon>Nitrosomonadales</taxon>
        <taxon>Sterolibacteriaceae</taxon>
        <taxon>Sterolibacterium</taxon>
    </lineage>
</organism>
<accession>A0A7Z7HRQ5</accession>
<evidence type="ECO:0000259" key="3">
    <source>
        <dbReference type="Pfam" id="PF10671"/>
    </source>
</evidence>
<evidence type="ECO:0000313" key="4">
    <source>
        <dbReference type="EMBL" id="SMB27997.1"/>
    </source>
</evidence>
<dbReference type="Proteomes" id="UP000242886">
    <property type="component" value="Chromosome SDENCHOL"/>
</dbReference>
<feature type="domain" description="Toxin co-regulated pilus biosynthesis protein Q C-terminal" evidence="3">
    <location>
        <begin position="170"/>
        <end position="246"/>
    </location>
</feature>
<evidence type="ECO:0000313" key="5">
    <source>
        <dbReference type="Proteomes" id="UP000242886"/>
    </source>
</evidence>
<dbReference type="Pfam" id="PF10671">
    <property type="entry name" value="TcpQ"/>
    <property type="match status" value="1"/>
</dbReference>